<dbReference type="GO" id="GO:0006086">
    <property type="term" value="P:pyruvate decarboxylation to acetyl-CoA"/>
    <property type="evidence" value="ECO:0007669"/>
    <property type="project" value="TreeGrafter"/>
</dbReference>
<reference evidence="5 6" key="1">
    <citation type="submission" date="2018-01" db="EMBL/GenBank/DDBJ databases">
        <authorList>
            <person name="Fu G.-Y."/>
        </authorList>
    </citation>
    <scope>NUCLEOTIDE SEQUENCE [LARGE SCALE GENOMIC DNA]</scope>
    <source>
        <strain evidence="5 6">SY39</strain>
    </source>
</reference>
<dbReference type="RefSeq" id="WP_102245543.1">
    <property type="nucleotide sequence ID" value="NZ_CP025682.1"/>
</dbReference>
<dbReference type="KEGG" id="atw:C0099_00075"/>
<dbReference type="AlphaFoldDB" id="A0A2I6S2H5"/>
<dbReference type="EMBL" id="CP025682">
    <property type="protein sequence ID" value="AUN93469.1"/>
    <property type="molecule type" value="Genomic_DNA"/>
</dbReference>
<dbReference type="Gene3D" id="3.40.50.970">
    <property type="match status" value="1"/>
</dbReference>
<accession>A0A2I6S2H5</accession>
<dbReference type="InterPro" id="IPR050642">
    <property type="entry name" value="PDH_E1_Alpha_Subunit"/>
</dbReference>
<gene>
    <name evidence="5" type="ORF">C0099_00075</name>
</gene>
<evidence type="ECO:0000313" key="6">
    <source>
        <dbReference type="Proteomes" id="UP000242205"/>
    </source>
</evidence>
<dbReference type="SUPFAM" id="SSF52518">
    <property type="entry name" value="Thiamin diphosphate-binding fold (THDP-binding)"/>
    <property type="match status" value="1"/>
</dbReference>
<dbReference type="PANTHER" id="PTHR11516:SF60">
    <property type="entry name" value="PYRUVATE DEHYDROGENASE E1 COMPONENT SUBUNIT ALPHA"/>
    <property type="match status" value="1"/>
</dbReference>
<dbReference type="CDD" id="cd02000">
    <property type="entry name" value="TPP_E1_PDC_ADC_BCADC"/>
    <property type="match status" value="1"/>
</dbReference>
<evidence type="ECO:0000256" key="1">
    <source>
        <dbReference type="ARBA" id="ARBA00001964"/>
    </source>
</evidence>
<keyword evidence="6" id="KW-1185">Reference proteome</keyword>
<sequence length="322" mass="34699">MTPLPRSARELLETLLLIRGYEETVIALNAAGDGPGTCTSVGQEASAAGVVAALAPHDRILTNHRSAGHLLARGADPGRMLAEVLGRSTGYCKGKSGHLHITASELGVILTSTIVGGSLSLAPGVALSQTMTREDDGIVACFFGDGAACEGVFHESLNLAVMWKLPLLYVCENNQWQAYVHRRETMPSDSVSTWAHSHGLPVATVDGNDVLAVQEAARTAVEHIRRHRTPYFLETLTYRTRGHVEPDDQAYVNAAELAAWKARDPVTLLSQRLLDAGTLDRAGIEALERHVRTRLDTALAFAKDSPFPELSELTTDVYAEES</sequence>
<proteinExistence type="predicted"/>
<dbReference type="OrthoDB" id="9766715at2"/>
<keyword evidence="2" id="KW-0560">Oxidoreductase</keyword>
<keyword evidence="3" id="KW-0786">Thiamine pyrophosphate</keyword>
<dbReference type="InterPro" id="IPR029061">
    <property type="entry name" value="THDP-binding"/>
</dbReference>
<dbReference type="Pfam" id="PF00676">
    <property type="entry name" value="E1_dh"/>
    <property type="match status" value="1"/>
</dbReference>
<evidence type="ECO:0000313" key="5">
    <source>
        <dbReference type="EMBL" id="AUN93469.1"/>
    </source>
</evidence>
<dbReference type="Proteomes" id="UP000242205">
    <property type="component" value="Chromosome"/>
</dbReference>
<feature type="domain" description="Dehydrogenase E1 component" evidence="4">
    <location>
        <begin position="27"/>
        <end position="310"/>
    </location>
</feature>
<comment type="cofactor">
    <cofactor evidence="1">
        <name>thiamine diphosphate</name>
        <dbReference type="ChEBI" id="CHEBI:58937"/>
    </cofactor>
</comment>
<evidence type="ECO:0000256" key="2">
    <source>
        <dbReference type="ARBA" id="ARBA00023002"/>
    </source>
</evidence>
<protein>
    <submittedName>
        <fullName evidence="5">Dehydrogenase</fullName>
    </submittedName>
</protein>
<evidence type="ECO:0000259" key="4">
    <source>
        <dbReference type="Pfam" id="PF00676"/>
    </source>
</evidence>
<dbReference type="PANTHER" id="PTHR11516">
    <property type="entry name" value="PYRUVATE DEHYDROGENASE E1 COMPONENT, ALPHA SUBUNIT BACTERIAL AND ORGANELLAR"/>
    <property type="match status" value="1"/>
</dbReference>
<organism evidence="5 6">
    <name type="scientific">Pseudazoarcus pumilus</name>
    <dbReference type="NCBI Taxonomy" id="2067960"/>
    <lineage>
        <taxon>Bacteria</taxon>
        <taxon>Pseudomonadati</taxon>
        <taxon>Pseudomonadota</taxon>
        <taxon>Betaproteobacteria</taxon>
        <taxon>Rhodocyclales</taxon>
        <taxon>Zoogloeaceae</taxon>
        <taxon>Pseudazoarcus</taxon>
    </lineage>
</organism>
<evidence type="ECO:0000256" key="3">
    <source>
        <dbReference type="ARBA" id="ARBA00023052"/>
    </source>
</evidence>
<dbReference type="GO" id="GO:0004739">
    <property type="term" value="F:pyruvate dehydrogenase (acetyl-transferring) activity"/>
    <property type="evidence" value="ECO:0007669"/>
    <property type="project" value="TreeGrafter"/>
</dbReference>
<dbReference type="InterPro" id="IPR001017">
    <property type="entry name" value="DH_E1"/>
</dbReference>
<name>A0A2I6S2H5_9RHOO</name>